<dbReference type="EMBL" id="NEDP02005565">
    <property type="protein sequence ID" value="OWF38496.1"/>
    <property type="molecule type" value="Genomic_DNA"/>
</dbReference>
<dbReference type="SUPFAM" id="SSF53448">
    <property type="entry name" value="Nucleotide-diphospho-sugar transferases"/>
    <property type="match status" value="1"/>
</dbReference>
<dbReference type="Proteomes" id="UP000242188">
    <property type="component" value="Unassembled WGS sequence"/>
</dbReference>
<comment type="caution">
    <text evidence="1">The sequence shown here is derived from an EMBL/GenBank/DDBJ whole genome shotgun (WGS) entry which is preliminary data.</text>
</comment>
<protein>
    <submittedName>
        <fullName evidence="1">Beta-1,4 N-acetylgalactosaminyltransferase 1</fullName>
    </submittedName>
</protein>
<name>A0A210PPX1_MIZYE</name>
<accession>A0A210PPX1</accession>
<evidence type="ECO:0000313" key="2">
    <source>
        <dbReference type="Proteomes" id="UP000242188"/>
    </source>
</evidence>
<gene>
    <name evidence="1" type="ORF">KP79_PYT12172</name>
</gene>
<dbReference type="OrthoDB" id="6358690at2759"/>
<dbReference type="AlphaFoldDB" id="A0A210PPX1"/>
<organism evidence="1 2">
    <name type="scientific">Mizuhopecten yessoensis</name>
    <name type="common">Japanese scallop</name>
    <name type="synonym">Patinopecten yessoensis</name>
    <dbReference type="NCBI Taxonomy" id="6573"/>
    <lineage>
        <taxon>Eukaryota</taxon>
        <taxon>Metazoa</taxon>
        <taxon>Spiralia</taxon>
        <taxon>Lophotrochozoa</taxon>
        <taxon>Mollusca</taxon>
        <taxon>Bivalvia</taxon>
        <taxon>Autobranchia</taxon>
        <taxon>Pteriomorphia</taxon>
        <taxon>Pectinida</taxon>
        <taxon>Pectinoidea</taxon>
        <taxon>Pectinidae</taxon>
        <taxon>Mizuhopecten</taxon>
    </lineage>
</organism>
<evidence type="ECO:0000313" key="1">
    <source>
        <dbReference type="EMBL" id="OWF38496.1"/>
    </source>
</evidence>
<dbReference type="GO" id="GO:0016740">
    <property type="term" value="F:transferase activity"/>
    <property type="evidence" value="ECO:0007669"/>
    <property type="project" value="UniProtKB-KW"/>
</dbReference>
<keyword evidence="1" id="KW-0808">Transferase</keyword>
<dbReference type="PANTHER" id="PTHR13627">
    <property type="entry name" value="FUKUTIN RELATED PROTEIN"/>
    <property type="match status" value="1"/>
</dbReference>
<dbReference type="InterPro" id="IPR052613">
    <property type="entry name" value="LicD_transferase"/>
</dbReference>
<sequence length="578" mass="66361">MNTYLVASFAIGTVLALQIFFLYRYTLDQNISSCPQFAEKCPTPETLDISSVPVDVSKIPRQIFDVAMYLKRARLHARGYKTRTALKYACEHMDAILKGFKTSFEEVTRRKVDKPSSICPEYYVDKMNGYQIRNCSFSKPLEEIVTIVRLDYGSSADTKITRDTYGENIPVVVGDYGGKVKEQRNIRVKHMESTTTEGNALNILIQEVKTQYTLIVRNVTELDSNSRIERLVREIEILKVNAVGGAIRNSDNYWHLGCHQRVFRNYTLVYEEGYDESMHDCVFCDHVDGPFLMRTDKLKQVKFDGNLTPMGLYEDFFMRLNSDVALCPDALFDMDFPRRSDLTVEWEKFGRKRNLYKLKFSFGLVIHFGCNYDYPCKRRKGYIRSPCCIQELADANNEFMEMCEKVGASCQLNAGTNLGAVKMYKVIPWEADGDLNFHCNDFTKLRKAGLNLSSKGIRVGVEHISPCTPKATPAQLGAHTRHWHVDIWSRDTVESFTVRSEHRNLTKILHSGRIVSTMRNPALFARTMYPELFLHQQHYSEGGKITVYKFAKCPTVDSHDCIDHYYEDGNIQLNDPVA</sequence>
<keyword evidence="2" id="KW-1185">Reference proteome</keyword>
<reference evidence="1 2" key="1">
    <citation type="journal article" date="2017" name="Nat. Ecol. Evol.">
        <title>Scallop genome provides insights into evolution of bilaterian karyotype and development.</title>
        <authorList>
            <person name="Wang S."/>
            <person name="Zhang J."/>
            <person name="Jiao W."/>
            <person name="Li J."/>
            <person name="Xun X."/>
            <person name="Sun Y."/>
            <person name="Guo X."/>
            <person name="Huan P."/>
            <person name="Dong B."/>
            <person name="Zhang L."/>
            <person name="Hu X."/>
            <person name="Sun X."/>
            <person name="Wang J."/>
            <person name="Zhao C."/>
            <person name="Wang Y."/>
            <person name="Wang D."/>
            <person name="Huang X."/>
            <person name="Wang R."/>
            <person name="Lv J."/>
            <person name="Li Y."/>
            <person name="Zhang Z."/>
            <person name="Liu B."/>
            <person name="Lu W."/>
            <person name="Hui Y."/>
            <person name="Liang J."/>
            <person name="Zhou Z."/>
            <person name="Hou R."/>
            <person name="Li X."/>
            <person name="Liu Y."/>
            <person name="Li H."/>
            <person name="Ning X."/>
            <person name="Lin Y."/>
            <person name="Zhao L."/>
            <person name="Xing Q."/>
            <person name="Dou J."/>
            <person name="Li Y."/>
            <person name="Mao J."/>
            <person name="Guo H."/>
            <person name="Dou H."/>
            <person name="Li T."/>
            <person name="Mu C."/>
            <person name="Jiang W."/>
            <person name="Fu Q."/>
            <person name="Fu X."/>
            <person name="Miao Y."/>
            <person name="Liu J."/>
            <person name="Yu Q."/>
            <person name="Li R."/>
            <person name="Liao H."/>
            <person name="Li X."/>
            <person name="Kong Y."/>
            <person name="Jiang Z."/>
            <person name="Chourrout D."/>
            <person name="Li R."/>
            <person name="Bao Z."/>
        </authorList>
    </citation>
    <scope>NUCLEOTIDE SEQUENCE [LARGE SCALE GENOMIC DNA]</scope>
    <source>
        <strain evidence="1 2">PY_sf001</strain>
    </source>
</reference>
<dbReference type="PANTHER" id="PTHR13627:SF34">
    <property type="entry name" value="RIBITOL-5-PHOSPHATE TRANSFERASE"/>
    <property type="match status" value="1"/>
</dbReference>
<proteinExistence type="predicted"/>
<dbReference type="InterPro" id="IPR029044">
    <property type="entry name" value="Nucleotide-diphossugar_trans"/>
</dbReference>